<dbReference type="SMART" id="SM00798">
    <property type="entry name" value="AICARFT_IMPCHas"/>
    <property type="match status" value="1"/>
</dbReference>
<evidence type="ECO:0000256" key="10">
    <source>
        <dbReference type="ARBA" id="ARBA00050488"/>
    </source>
</evidence>
<feature type="region of interest" description="Disordered" evidence="13">
    <location>
        <begin position="769"/>
        <end position="819"/>
    </location>
</feature>
<protein>
    <submittedName>
        <fullName evidence="16">IMP cyclohydrolase/phosphoribosylaminoimidazolecarboxamidefo rmyltransferase</fullName>
    </submittedName>
</protein>
<dbReference type="GO" id="GO:0070072">
    <property type="term" value="P:vacuolar proton-transporting V-type ATPase complex assembly"/>
    <property type="evidence" value="ECO:0007669"/>
    <property type="project" value="InterPro"/>
</dbReference>
<comment type="function">
    <text evidence="12">Bifunctional enzyme that catalyzes the last two steps of purine biosynthesis. Acts as a transformylase that incorporates a formyl group to the AMP analog AICAR (5-amino-1-(5-phospho-beta-D-ribosyl)imidazole-4-carboxamide) to produce the intermediate formyl-AICAR (FAICAR). Also catalyzes the cyclization of FAICAR to IMP.</text>
</comment>
<comment type="caution">
    <text evidence="16">The sequence shown here is derived from an EMBL/GenBank/DDBJ whole genome shotgun (WGS) entry which is preliminary data.</text>
</comment>
<evidence type="ECO:0000256" key="6">
    <source>
        <dbReference type="ARBA" id="ARBA00022679"/>
    </source>
</evidence>
<keyword evidence="5" id="KW-0963">Cytoplasm</keyword>
<dbReference type="InterPro" id="IPR002695">
    <property type="entry name" value="PurH-like"/>
</dbReference>
<evidence type="ECO:0000256" key="14">
    <source>
        <dbReference type="SAM" id="Phobius"/>
    </source>
</evidence>
<dbReference type="InterPro" id="IPR024050">
    <property type="entry name" value="AICAR_Tfase_insert_dom_sf"/>
</dbReference>
<dbReference type="EMBL" id="SSOP01000065">
    <property type="protein sequence ID" value="KAB5592418.1"/>
    <property type="molecule type" value="Genomic_DNA"/>
</dbReference>
<dbReference type="SUPFAM" id="SSF52335">
    <property type="entry name" value="Methylglyoxal synthase-like"/>
    <property type="match status" value="1"/>
</dbReference>
<dbReference type="Pfam" id="PF11712">
    <property type="entry name" value="Vma12"/>
    <property type="match status" value="1"/>
</dbReference>
<evidence type="ECO:0000256" key="1">
    <source>
        <dbReference type="ARBA" id="ARBA00004514"/>
    </source>
</evidence>
<dbReference type="Proteomes" id="UP000383932">
    <property type="component" value="Unassembled WGS sequence"/>
</dbReference>
<feature type="compositionally biased region" description="Acidic residues" evidence="13">
    <location>
        <begin position="810"/>
        <end position="819"/>
    </location>
</feature>
<keyword evidence="14" id="KW-0812">Transmembrane</keyword>
<comment type="pathway">
    <text evidence="3">Purine metabolism; IMP biosynthesis via de novo pathway; 5-formamido-1-(5-phospho-D-ribosyl)imidazole-4-carboxamide from 5-amino-1-(5-phospho-D-ribosyl)imidazole-4-carboxamide (10-formyl THF route): step 1/1.</text>
</comment>
<keyword evidence="17" id="KW-1185">Reference proteome</keyword>
<dbReference type="GO" id="GO:0004643">
    <property type="term" value="F:phosphoribosylaminoimidazolecarboxamide formyltransferase activity"/>
    <property type="evidence" value="ECO:0007669"/>
    <property type="project" value="UniProtKB-EC"/>
</dbReference>
<gene>
    <name evidence="16" type="ORF">CTheo_4126</name>
</gene>
<evidence type="ECO:0000256" key="9">
    <source>
        <dbReference type="ARBA" id="ARBA00023268"/>
    </source>
</evidence>
<feature type="domain" description="MGS-like" evidence="15">
    <location>
        <begin position="1"/>
        <end position="145"/>
    </location>
</feature>
<comment type="subcellular location">
    <subcellularLocation>
        <location evidence="1">Cytoplasm</location>
        <location evidence="1">Cytosol</location>
    </subcellularLocation>
</comment>
<evidence type="ECO:0000256" key="11">
    <source>
        <dbReference type="ARBA" id="ARBA00050687"/>
    </source>
</evidence>
<dbReference type="FunFam" id="3.40.50.1380:FF:000003">
    <property type="entry name" value="Bifunctional purine biosynthesis protein"/>
    <property type="match status" value="1"/>
</dbReference>
<dbReference type="FunFam" id="1.10.287.440:FF:000001">
    <property type="entry name" value="Bifunctional purine biosynthesis protein PURH"/>
    <property type="match status" value="1"/>
</dbReference>
<comment type="pathway">
    <text evidence="2">Purine metabolism; IMP biosynthesis via de novo pathway; IMP from 5-formamido-1-(5-phospho-D-ribosyl)imidazole-4-carboxamide: step 1/1.</text>
</comment>
<dbReference type="InterPro" id="IPR021013">
    <property type="entry name" value="ATPase_Vma12"/>
</dbReference>
<evidence type="ECO:0000256" key="5">
    <source>
        <dbReference type="ARBA" id="ARBA00022490"/>
    </source>
</evidence>
<evidence type="ECO:0000256" key="3">
    <source>
        <dbReference type="ARBA" id="ARBA00004954"/>
    </source>
</evidence>
<evidence type="ECO:0000256" key="4">
    <source>
        <dbReference type="ARBA" id="ARBA00007667"/>
    </source>
</evidence>
<dbReference type="OrthoDB" id="6017153at2759"/>
<evidence type="ECO:0000313" key="16">
    <source>
        <dbReference type="EMBL" id="KAB5592418.1"/>
    </source>
</evidence>
<evidence type="ECO:0000256" key="2">
    <source>
        <dbReference type="ARBA" id="ARBA00004844"/>
    </source>
</evidence>
<keyword evidence="6 16" id="KW-0808">Transferase</keyword>
<dbReference type="InterPro" id="IPR024051">
    <property type="entry name" value="AICAR_Tfase_dup_dom_sf"/>
</dbReference>
<dbReference type="PANTHER" id="PTHR11692:SF0">
    <property type="entry name" value="BIFUNCTIONAL PURINE BIOSYNTHESIS PROTEIN ATIC"/>
    <property type="match status" value="1"/>
</dbReference>
<dbReference type="Gene3D" id="3.40.50.1380">
    <property type="entry name" value="Methylglyoxal synthase-like domain"/>
    <property type="match status" value="1"/>
</dbReference>
<feature type="compositionally biased region" description="Basic and acidic residues" evidence="13">
    <location>
        <begin position="776"/>
        <end position="799"/>
    </location>
</feature>
<dbReference type="Pfam" id="PF02142">
    <property type="entry name" value="MGS"/>
    <property type="match status" value="1"/>
</dbReference>
<dbReference type="SMART" id="SM00851">
    <property type="entry name" value="MGS"/>
    <property type="match status" value="1"/>
</dbReference>
<dbReference type="GO" id="GO:0005829">
    <property type="term" value="C:cytosol"/>
    <property type="evidence" value="ECO:0007669"/>
    <property type="project" value="UniProtKB-SubCell"/>
</dbReference>
<accession>A0A5N5QLJ0</accession>
<comment type="similarity">
    <text evidence="4">Belongs to the PurH family.</text>
</comment>
<comment type="catalytic activity">
    <reaction evidence="10">
        <text>(6R)-10-formyltetrahydrofolate + 5-amino-1-(5-phospho-beta-D-ribosyl)imidazole-4-carboxamide = 5-formamido-1-(5-phospho-D-ribosyl)imidazole-4-carboxamide + (6S)-5,6,7,8-tetrahydrofolate</text>
        <dbReference type="Rhea" id="RHEA:22192"/>
        <dbReference type="ChEBI" id="CHEBI:57453"/>
        <dbReference type="ChEBI" id="CHEBI:58467"/>
        <dbReference type="ChEBI" id="CHEBI:58475"/>
        <dbReference type="ChEBI" id="CHEBI:195366"/>
        <dbReference type="EC" id="2.1.2.3"/>
    </reaction>
</comment>
<dbReference type="PANTHER" id="PTHR11692">
    <property type="entry name" value="BIFUNCTIONAL PURINE BIOSYNTHESIS PROTEIN PURH"/>
    <property type="match status" value="1"/>
</dbReference>
<evidence type="ECO:0000313" key="17">
    <source>
        <dbReference type="Proteomes" id="UP000383932"/>
    </source>
</evidence>
<dbReference type="GO" id="GO:0003937">
    <property type="term" value="F:IMP cyclohydrolase activity"/>
    <property type="evidence" value="ECO:0007669"/>
    <property type="project" value="UniProtKB-EC"/>
</dbReference>
<evidence type="ECO:0000259" key="15">
    <source>
        <dbReference type="PROSITE" id="PS51855"/>
    </source>
</evidence>
<dbReference type="SUPFAM" id="SSF53927">
    <property type="entry name" value="Cytidine deaminase-like"/>
    <property type="match status" value="1"/>
</dbReference>
<evidence type="ECO:0000256" key="13">
    <source>
        <dbReference type="SAM" id="MobiDB-lite"/>
    </source>
</evidence>
<dbReference type="AlphaFoldDB" id="A0A5N5QLJ0"/>
<keyword evidence="7" id="KW-0658">Purine biosynthesis</keyword>
<comment type="catalytic activity">
    <reaction evidence="11">
        <text>IMP + H2O = 5-formamido-1-(5-phospho-D-ribosyl)imidazole-4-carboxamide</text>
        <dbReference type="Rhea" id="RHEA:18445"/>
        <dbReference type="ChEBI" id="CHEBI:15377"/>
        <dbReference type="ChEBI" id="CHEBI:58053"/>
        <dbReference type="ChEBI" id="CHEBI:58467"/>
        <dbReference type="EC" id="3.5.4.10"/>
    </reaction>
</comment>
<keyword evidence="14" id="KW-1133">Transmembrane helix</keyword>
<keyword evidence="14" id="KW-0472">Membrane</keyword>
<dbReference type="NCBIfam" id="TIGR00355">
    <property type="entry name" value="purH"/>
    <property type="match status" value="1"/>
</dbReference>
<dbReference type="FunFam" id="3.40.140.20:FF:000003">
    <property type="entry name" value="Bifunctional purine biosynthesis protein"/>
    <property type="match status" value="1"/>
</dbReference>
<dbReference type="InterPro" id="IPR036914">
    <property type="entry name" value="MGS-like_dom_sf"/>
</dbReference>
<dbReference type="Gene3D" id="1.10.287.440">
    <property type="match status" value="1"/>
</dbReference>
<name>A0A5N5QLJ0_9AGAM</name>
<evidence type="ECO:0000256" key="8">
    <source>
        <dbReference type="ARBA" id="ARBA00022801"/>
    </source>
</evidence>
<dbReference type="InterPro" id="IPR011607">
    <property type="entry name" value="MGS-like_dom"/>
</dbReference>
<evidence type="ECO:0000256" key="7">
    <source>
        <dbReference type="ARBA" id="ARBA00022755"/>
    </source>
</evidence>
<proteinExistence type="inferred from homology"/>
<feature type="transmembrane region" description="Helical" evidence="14">
    <location>
        <begin position="738"/>
        <end position="760"/>
    </location>
</feature>
<keyword evidence="9" id="KW-0511">Multifunctional enzyme</keyword>
<dbReference type="GO" id="GO:0006189">
    <property type="term" value="P:'de novo' IMP biosynthetic process"/>
    <property type="evidence" value="ECO:0007669"/>
    <property type="project" value="UniProtKB-UniPathway"/>
</dbReference>
<dbReference type="InterPro" id="IPR016193">
    <property type="entry name" value="Cytidine_deaminase-like"/>
</dbReference>
<dbReference type="Pfam" id="PF01808">
    <property type="entry name" value="AICARFT_IMPCHas"/>
    <property type="match status" value="1"/>
</dbReference>
<dbReference type="Gene3D" id="3.40.140.20">
    <property type="match status" value="2"/>
</dbReference>
<reference evidence="16 17" key="1">
    <citation type="journal article" date="2019" name="Fungal Biol. Biotechnol.">
        <title>Draft genome sequence of fastidious pathogen Ceratobasidium theobromae, which causes vascular-streak dieback in Theobroma cacao.</title>
        <authorList>
            <person name="Ali S.S."/>
            <person name="Asman A."/>
            <person name="Shao J."/>
            <person name="Firmansyah A.P."/>
            <person name="Susilo A.W."/>
            <person name="Rosmana A."/>
            <person name="McMahon P."/>
            <person name="Junaid M."/>
            <person name="Guest D."/>
            <person name="Kheng T.Y."/>
            <person name="Meinhardt L.W."/>
            <person name="Bailey B.A."/>
        </authorList>
    </citation>
    <scope>NUCLEOTIDE SEQUENCE [LARGE SCALE GENOMIC DNA]</scope>
    <source>
        <strain evidence="16 17">CT2</strain>
    </source>
</reference>
<dbReference type="CDD" id="cd01421">
    <property type="entry name" value="IMPCH"/>
    <property type="match status" value="1"/>
</dbReference>
<sequence length="819" mass="88484">MAQHIALLSVYDKSNLLSLARGLKENGVRLLGSGGTAKQIRGAGIEIGDVSDVTKAPEMLGGRVKTLHPAVHGGILARSIPSDQADLATQSISPISIVVCNLYPFEATVSKPDCTLANAVEEIDIGGVTLLRAAAKNHERVCVLSDPADYPEFLAAWKAGNGSIPSALRNKLALKAFEMTAAYDNAISGYFREQYASSHLPSEQLAGEVQRMSLRYGANPHQKPAQAFVESGKLPFKGKIALAGSPGYINLLDALNAYGLVSELQEALQLPAAASFKHVSPAGAAVGLELNDVEKIVYGVDDLKETLTPLACAYARARGADRMSSFGDFIALSAPCDIATAKIISREVSDGIIAPGYSEEALDVLKKKKAGKYCVLEMDPTYVPAKLETRQVYGVSLQQNRNDAKITPELFSNIVSTNKDLPKEAVIDLIVATLALKYTQSNSVAYALRGSIIGLGAGQQSRIHCTRLAGGKADNWWLRHHPRVLGLPFKKGVKRAEKANAIDLFVGGEELEGGEKQQWESLFEAVPAPLSVEERREHASKLTSVACSSDAFFPFPDNVHRARKSGVKYLAAPGGSVMDAECIKAADEHGIPCAAMSTISVPEHLWEVLLPLLKLDIGSPELQSLLREHIKEKVEDTSPEVPYELITGIAKWGQSEAGRIILGNDGLDPRSYTLIPLLAGTTFAPSSKPPPPPRPEVDSSEDRRAITALINGLFSVVGVGFAAWWAARISHWSNETSILLALTVSMIVATAEGILCAIWNSHREKRKQMRQKMLKSKLEPKPGPVKTDEKETELREETQGRMVQRKGYEYQEEEGPTGL</sequence>
<feature type="transmembrane region" description="Helical" evidence="14">
    <location>
        <begin position="705"/>
        <end position="726"/>
    </location>
</feature>
<dbReference type="NCBIfam" id="NF005492">
    <property type="entry name" value="PRK07106.1"/>
    <property type="match status" value="1"/>
</dbReference>
<keyword evidence="8 16" id="KW-0378">Hydrolase</keyword>
<dbReference type="UniPathway" id="UPA00074">
    <property type="reaction ID" value="UER00133"/>
</dbReference>
<evidence type="ECO:0000256" key="12">
    <source>
        <dbReference type="ARBA" id="ARBA00054363"/>
    </source>
</evidence>
<dbReference type="PROSITE" id="PS51855">
    <property type="entry name" value="MGS"/>
    <property type="match status" value="1"/>
</dbReference>
<organism evidence="16 17">
    <name type="scientific">Ceratobasidium theobromae</name>
    <dbReference type="NCBI Taxonomy" id="1582974"/>
    <lineage>
        <taxon>Eukaryota</taxon>
        <taxon>Fungi</taxon>
        <taxon>Dikarya</taxon>
        <taxon>Basidiomycota</taxon>
        <taxon>Agaricomycotina</taxon>
        <taxon>Agaricomycetes</taxon>
        <taxon>Cantharellales</taxon>
        <taxon>Ceratobasidiaceae</taxon>
        <taxon>Ceratobasidium</taxon>
    </lineage>
</organism>